<dbReference type="GO" id="GO:0032790">
    <property type="term" value="P:ribosome disassembly"/>
    <property type="evidence" value="ECO:0007669"/>
    <property type="project" value="TreeGrafter"/>
</dbReference>
<dbReference type="PANTHER" id="PTHR10853:SF0">
    <property type="entry name" value="PROTEIN PELOTA HOMOLOG"/>
    <property type="match status" value="1"/>
</dbReference>
<dbReference type="Pfam" id="PF26356">
    <property type="entry name" value="Pelota_N"/>
    <property type="match status" value="1"/>
</dbReference>
<dbReference type="InterPro" id="IPR058547">
    <property type="entry name" value="Pelota_N"/>
</dbReference>
<dbReference type="Proteomes" id="UP000236291">
    <property type="component" value="Unassembled WGS sequence"/>
</dbReference>
<dbReference type="InterPro" id="IPR004405">
    <property type="entry name" value="TF_pelota"/>
</dbReference>
<dbReference type="AlphaFoldDB" id="A0A2K3K0N0"/>
<dbReference type="GO" id="GO:0070481">
    <property type="term" value="P:nuclear-transcribed mRNA catabolic process, non-stop decay"/>
    <property type="evidence" value="ECO:0007669"/>
    <property type="project" value="InterPro"/>
</dbReference>
<evidence type="ECO:0000313" key="3">
    <source>
        <dbReference type="Proteomes" id="UP000236291"/>
    </source>
</evidence>
<proteinExistence type="predicted"/>
<dbReference type="EMBL" id="ASHM01133717">
    <property type="protein sequence ID" value="PNX59816.1"/>
    <property type="molecule type" value="Genomic_DNA"/>
</dbReference>
<evidence type="ECO:0000259" key="1">
    <source>
        <dbReference type="Pfam" id="PF26356"/>
    </source>
</evidence>
<dbReference type="GO" id="GO:0070966">
    <property type="term" value="P:nuclear-transcribed mRNA catabolic process, no-go decay"/>
    <property type="evidence" value="ECO:0007669"/>
    <property type="project" value="InterPro"/>
</dbReference>
<feature type="domain" description="Pelota N-terminal" evidence="1">
    <location>
        <begin position="1"/>
        <end position="71"/>
    </location>
</feature>
<dbReference type="Gene3D" id="2.30.30.870">
    <property type="entry name" value="Pelota, domain A"/>
    <property type="match status" value="1"/>
</dbReference>
<dbReference type="PANTHER" id="PTHR10853">
    <property type="entry name" value="PELOTA"/>
    <property type="match status" value="1"/>
</dbReference>
<dbReference type="InterPro" id="IPR038069">
    <property type="entry name" value="Pelota/DOM34_N"/>
</dbReference>
<protein>
    <recommendedName>
        <fullName evidence="1">Pelota N-terminal domain-containing protein</fullName>
    </recommendedName>
</protein>
<evidence type="ECO:0000313" key="2">
    <source>
        <dbReference type="EMBL" id="PNX59816.1"/>
    </source>
</evidence>
<gene>
    <name evidence="2" type="ORF">L195_g059876</name>
</gene>
<dbReference type="GO" id="GO:0071025">
    <property type="term" value="P:RNA surveillance"/>
    <property type="evidence" value="ECO:0007669"/>
    <property type="project" value="InterPro"/>
</dbReference>
<feature type="non-terminal residue" evidence="2">
    <location>
        <position position="71"/>
    </location>
</feature>
<comment type="caution">
    <text evidence="2">The sequence shown here is derived from an EMBL/GenBank/DDBJ whole genome shotgun (WGS) entry which is preliminary data.</text>
</comment>
<dbReference type="GO" id="GO:0005737">
    <property type="term" value="C:cytoplasm"/>
    <property type="evidence" value="ECO:0007669"/>
    <property type="project" value="TreeGrafter"/>
</dbReference>
<reference evidence="2 3" key="2">
    <citation type="journal article" date="2017" name="Front. Plant Sci.">
        <title>Gene Classification and Mining of Molecular Markers Useful in Red Clover (Trifolium pratense) Breeding.</title>
        <authorList>
            <person name="Istvanek J."/>
            <person name="Dluhosova J."/>
            <person name="Dluhos P."/>
            <person name="Patkova L."/>
            <person name="Nedelnik J."/>
            <person name="Repkova J."/>
        </authorList>
    </citation>
    <scope>NUCLEOTIDE SEQUENCE [LARGE SCALE GENOMIC DNA]</scope>
    <source>
        <strain evidence="3">cv. Tatra</strain>
        <tissue evidence="2">Young leaves</tissue>
    </source>
</reference>
<dbReference type="ExpressionAtlas" id="A0A2K3K0N0">
    <property type="expression patterns" value="baseline"/>
</dbReference>
<sequence>MKIVRKDLARNGPGCVKMVPVDSDDLWYVYNLIAPGDSIMAVTFRKVLRGADNGGRDAHRFKLKLEIEVED</sequence>
<dbReference type="GO" id="GO:0070651">
    <property type="term" value="P:nonfunctional rRNA decay"/>
    <property type="evidence" value="ECO:0007669"/>
    <property type="project" value="TreeGrafter"/>
</dbReference>
<accession>A0A2K3K0N0</accession>
<organism evidence="2 3">
    <name type="scientific">Trifolium pratense</name>
    <name type="common">Red clover</name>
    <dbReference type="NCBI Taxonomy" id="57577"/>
    <lineage>
        <taxon>Eukaryota</taxon>
        <taxon>Viridiplantae</taxon>
        <taxon>Streptophyta</taxon>
        <taxon>Embryophyta</taxon>
        <taxon>Tracheophyta</taxon>
        <taxon>Spermatophyta</taxon>
        <taxon>Magnoliopsida</taxon>
        <taxon>eudicotyledons</taxon>
        <taxon>Gunneridae</taxon>
        <taxon>Pentapetalae</taxon>
        <taxon>rosids</taxon>
        <taxon>fabids</taxon>
        <taxon>Fabales</taxon>
        <taxon>Fabaceae</taxon>
        <taxon>Papilionoideae</taxon>
        <taxon>50 kb inversion clade</taxon>
        <taxon>NPAAA clade</taxon>
        <taxon>Hologalegina</taxon>
        <taxon>IRL clade</taxon>
        <taxon>Trifolieae</taxon>
        <taxon>Trifolium</taxon>
    </lineage>
</organism>
<dbReference type="SUPFAM" id="SSF159065">
    <property type="entry name" value="Dom34/Pelota N-terminal domain-like"/>
    <property type="match status" value="1"/>
</dbReference>
<reference evidence="2 3" key="1">
    <citation type="journal article" date="2014" name="Am. J. Bot.">
        <title>Genome assembly and annotation for red clover (Trifolium pratense; Fabaceae).</title>
        <authorList>
            <person name="Istvanek J."/>
            <person name="Jaros M."/>
            <person name="Krenek A."/>
            <person name="Repkova J."/>
        </authorList>
    </citation>
    <scope>NUCLEOTIDE SEQUENCE [LARGE SCALE GENOMIC DNA]</scope>
    <source>
        <strain evidence="3">cv. Tatra</strain>
        <tissue evidence="2">Young leaves</tissue>
    </source>
</reference>
<name>A0A2K3K0N0_TRIPR</name>